<proteinExistence type="predicted"/>
<evidence type="ECO:0000256" key="5">
    <source>
        <dbReference type="ARBA" id="ARBA00022826"/>
    </source>
</evidence>
<keyword evidence="7" id="KW-0630">Potassium</keyword>
<keyword evidence="11 14" id="KW-0407">Ion channel</keyword>
<dbReference type="SUPFAM" id="SSF81324">
    <property type="entry name" value="Voltage-gated potassium channels"/>
    <property type="match status" value="1"/>
</dbReference>
<keyword evidence="5" id="KW-0631">Potassium channel</keyword>
<feature type="transmembrane region" description="Helical" evidence="12">
    <location>
        <begin position="169"/>
        <end position="188"/>
    </location>
</feature>
<keyword evidence="9" id="KW-0406">Ion transport</keyword>
<feature type="transmembrane region" description="Helical" evidence="12">
    <location>
        <begin position="136"/>
        <end position="157"/>
    </location>
</feature>
<dbReference type="EMBL" id="AZAC01000032">
    <property type="protein sequence ID" value="KIX12402.1"/>
    <property type="molecule type" value="Genomic_DNA"/>
</dbReference>
<accession>A0A0D2GBY2</accession>
<feature type="transmembrane region" description="Helical" evidence="12">
    <location>
        <begin position="44"/>
        <end position="63"/>
    </location>
</feature>
<feature type="transmembrane region" description="Helical" evidence="12">
    <location>
        <begin position="12"/>
        <end position="32"/>
    </location>
</feature>
<evidence type="ECO:0000313" key="15">
    <source>
        <dbReference type="Proteomes" id="UP000032233"/>
    </source>
</evidence>
<dbReference type="RefSeq" id="WP_044350610.1">
    <property type="nucleotide sequence ID" value="NZ_AZAC01000032.1"/>
</dbReference>
<dbReference type="InterPro" id="IPR005821">
    <property type="entry name" value="Ion_trans_dom"/>
</dbReference>
<dbReference type="Pfam" id="PF00520">
    <property type="entry name" value="Ion_trans"/>
    <property type="match status" value="1"/>
</dbReference>
<evidence type="ECO:0000256" key="10">
    <source>
        <dbReference type="ARBA" id="ARBA00023136"/>
    </source>
</evidence>
<dbReference type="GO" id="GO:0005249">
    <property type="term" value="F:voltage-gated potassium channel activity"/>
    <property type="evidence" value="ECO:0007669"/>
    <property type="project" value="InterPro"/>
</dbReference>
<feature type="transmembrane region" description="Helical" evidence="12">
    <location>
        <begin position="75"/>
        <end position="94"/>
    </location>
</feature>
<feature type="domain" description="Ion transport" evidence="13">
    <location>
        <begin position="15"/>
        <end position="226"/>
    </location>
</feature>
<evidence type="ECO:0000256" key="12">
    <source>
        <dbReference type="SAM" id="Phobius"/>
    </source>
</evidence>
<keyword evidence="3" id="KW-0633">Potassium transport</keyword>
<evidence type="ECO:0000256" key="6">
    <source>
        <dbReference type="ARBA" id="ARBA00022882"/>
    </source>
</evidence>
<dbReference type="InterPro" id="IPR028325">
    <property type="entry name" value="VG_K_chnl"/>
</dbReference>
<name>A0A0D2GBY2_9BACT</name>
<dbReference type="GO" id="GO:0001508">
    <property type="term" value="P:action potential"/>
    <property type="evidence" value="ECO:0007669"/>
    <property type="project" value="TreeGrafter"/>
</dbReference>
<dbReference type="InterPro" id="IPR027359">
    <property type="entry name" value="Volt_channel_dom_sf"/>
</dbReference>
<dbReference type="GO" id="GO:0008076">
    <property type="term" value="C:voltage-gated potassium channel complex"/>
    <property type="evidence" value="ECO:0007669"/>
    <property type="project" value="InterPro"/>
</dbReference>
<evidence type="ECO:0000256" key="7">
    <source>
        <dbReference type="ARBA" id="ARBA00022958"/>
    </source>
</evidence>
<evidence type="ECO:0000313" key="14">
    <source>
        <dbReference type="EMBL" id="KIX12402.1"/>
    </source>
</evidence>
<keyword evidence="2" id="KW-0813">Transport</keyword>
<gene>
    <name evidence="14" type="ORF">X474_18900</name>
</gene>
<dbReference type="Proteomes" id="UP000032233">
    <property type="component" value="Unassembled WGS sequence"/>
</dbReference>
<evidence type="ECO:0000256" key="11">
    <source>
        <dbReference type="ARBA" id="ARBA00023303"/>
    </source>
</evidence>
<protein>
    <submittedName>
        <fullName evidence="14">Voltage-gated potassium channel</fullName>
    </submittedName>
</protein>
<sequence length="233" mass="26300">MLERDSNGQITFGRLEYFIQALIVTNLLVVGVETIPDLPRTLVWIFNVFEICSVIIFTVEYLVRILGGRPRLSYAWSFMGVVDLLAIIPFYLSLGLDLRSFRAFRLLRLVRLLKLARYSRAMRRYHRAFMIAKEEIILFGITALIVLYLAAVGIYFFEHEAQPKVFSSVFHSLWWAVATLTTVGYGDVYPVTIGGKIFTFLVLSVGLGIVAVPTGLLASALASAREIEQEDPL</sequence>
<keyword evidence="10 12" id="KW-0472">Membrane</keyword>
<keyword evidence="15" id="KW-1185">Reference proteome</keyword>
<evidence type="ECO:0000256" key="8">
    <source>
        <dbReference type="ARBA" id="ARBA00022989"/>
    </source>
</evidence>
<evidence type="ECO:0000256" key="3">
    <source>
        <dbReference type="ARBA" id="ARBA00022538"/>
    </source>
</evidence>
<comment type="caution">
    <text evidence="14">The sequence shown here is derived from an EMBL/GenBank/DDBJ whole genome shotgun (WGS) entry which is preliminary data.</text>
</comment>
<dbReference type="AlphaFoldDB" id="A0A0D2GBY2"/>
<evidence type="ECO:0000256" key="1">
    <source>
        <dbReference type="ARBA" id="ARBA00004141"/>
    </source>
</evidence>
<dbReference type="OrthoDB" id="9799090at2"/>
<dbReference type="Gene3D" id="1.20.120.350">
    <property type="entry name" value="Voltage-gated potassium channels. Chain C"/>
    <property type="match status" value="1"/>
</dbReference>
<feature type="transmembrane region" description="Helical" evidence="12">
    <location>
        <begin position="200"/>
        <end position="224"/>
    </location>
</feature>
<dbReference type="PRINTS" id="PR00169">
    <property type="entry name" value="KCHANNEL"/>
</dbReference>
<keyword evidence="8 12" id="KW-1133">Transmembrane helix</keyword>
<comment type="subcellular location">
    <subcellularLocation>
        <location evidence="1">Membrane</location>
        <topology evidence="1">Multi-pass membrane protein</topology>
    </subcellularLocation>
</comment>
<keyword evidence="6" id="KW-0851">Voltage-gated channel</keyword>
<reference evidence="14 15" key="1">
    <citation type="submission" date="2013-11" db="EMBL/GenBank/DDBJ databases">
        <title>Metagenomic analysis of a methanogenic consortium involved in long chain n-alkane degradation.</title>
        <authorList>
            <person name="Davidova I.A."/>
            <person name="Callaghan A.V."/>
            <person name="Wawrik B."/>
            <person name="Pruitt S."/>
            <person name="Marks C."/>
            <person name="Duncan K.E."/>
            <person name="Suflita J.M."/>
        </authorList>
    </citation>
    <scope>NUCLEOTIDE SEQUENCE [LARGE SCALE GENOMIC DNA]</scope>
    <source>
        <strain evidence="14 15">SPR</strain>
    </source>
</reference>
<evidence type="ECO:0000259" key="13">
    <source>
        <dbReference type="Pfam" id="PF00520"/>
    </source>
</evidence>
<dbReference type="InParanoid" id="A0A0D2GBY2"/>
<evidence type="ECO:0000256" key="4">
    <source>
        <dbReference type="ARBA" id="ARBA00022692"/>
    </source>
</evidence>
<dbReference type="PATRIC" id="fig|1429043.3.peg.4002"/>
<dbReference type="PANTHER" id="PTHR11537">
    <property type="entry name" value="VOLTAGE-GATED POTASSIUM CHANNEL"/>
    <property type="match status" value="1"/>
</dbReference>
<dbReference type="PANTHER" id="PTHR11537:SF254">
    <property type="entry name" value="POTASSIUM VOLTAGE-GATED CHANNEL PROTEIN SHAB"/>
    <property type="match status" value="1"/>
</dbReference>
<dbReference type="Gene3D" id="1.10.287.70">
    <property type="match status" value="1"/>
</dbReference>
<keyword evidence="4 12" id="KW-0812">Transmembrane</keyword>
<evidence type="ECO:0000256" key="9">
    <source>
        <dbReference type="ARBA" id="ARBA00023065"/>
    </source>
</evidence>
<organism evidence="14 15">
    <name type="scientific">Dethiosulfatarculus sandiegensis</name>
    <dbReference type="NCBI Taxonomy" id="1429043"/>
    <lineage>
        <taxon>Bacteria</taxon>
        <taxon>Pseudomonadati</taxon>
        <taxon>Thermodesulfobacteriota</taxon>
        <taxon>Desulfarculia</taxon>
        <taxon>Desulfarculales</taxon>
        <taxon>Desulfarculaceae</taxon>
        <taxon>Dethiosulfatarculus</taxon>
    </lineage>
</organism>
<dbReference type="STRING" id="1429043.X474_18900"/>
<evidence type="ECO:0000256" key="2">
    <source>
        <dbReference type="ARBA" id="ARBA00022448"/>
    </source>
</evidence>